<proteinExistence type="predicted"/>
<dbReference type="SUPFAM" id="SSF89796">
    <property type="entry name" value="CoA-transferase family III (CaiB/BaiF)"/>
    <property type="match status" value="1"/>
</dbReference>
<dbReference type="AlphaFoldDB" id="A0A2J6X6Z6"/>
<dbReference type="Gene3D" id="3.40.50.10540">
    <property type="entry name" value="Crotonobetainyl-coa:carnitine coa-transferase, domain 1"/>
    <property type="match status" value="1"/>
</dbReference>
<dbReference type="InterPro" id="IPR003673">
    <property type="entry name" value="CoA-Trfase_fam_III"/>
</dbReference>
<dbReference type="Proteomes" id="UP000243376">
    <property type="component" value="Unassembled WGS sequence"/>
</dbReference>
<dbReference type="PANTHER" id="PTHR48228:SF5">
    <property type="entry name" value="ALPHA-METHYLACYL-COA RACEMASE"/>
    <property type="match status" value="1"/>
</dbReference>
<protein>
    <submittedName>
        <fullName evidence="1">Carnitine dehydratase</fullName>
    </submittedName>
</protein>
<comment type="caution">
    <text evidence="1">The sequence shown here is derived from an EMBL/GenBank/DDBJ whole genome shotgun (WGS) entry which is preliminary data.</text>
</comment>
<gene>
    <name evidence="1" type="ORF">C0184_06545</name>
</gene>
<dbReference type="EMBL" id="PNIQ01000428">
    <property type="protein sequence ID" value="PMP82690.1"/>
    <property type="molecule type" value="Genomic_DNA"/>
</dbReference>
<dbReference type="InterPro" id="IPR023606">
    <property type="entry name" value="CoA-Trfase_III_dom_1_sf"/>
</dbReference>
<organism evidence="1 2">
    <name type="scientific">Chloroflexus aggregans</name>
    <dbReference type="NCBI Taxonomy" id="152260"/>
    <lineage>
        <taxon>Bacteria</taxon>
        <taxon>Bacillati</taxon>
        <taxon>Chloroflexota</taxon>
        <taxon>Chloroflexia</taxon>
        <taxon>Chloroflexales</taxon>
        <taxon>Chloroflexineae</taxon>
        <taxon>Chloroflexaceae</taxon>
        <taxon>Chloroflexus</taxon>
    </lineage>
</organism>
<sequence>MLDLSQTLHGISVIEIANYIPGPLCGALLAGLGARVVKIERPGGDPMRTLPPVDQTGEHPLFALLNGAKHCQTLDLRQPDALAVLHDLVRVADILIDGLRPGALDRLGLSDEVLLQLNPSLLIVSIRGAPIGHTHRAAALHDLNAQALSGMLTVGEQPPRVLGVHAADMVSGLMAASAVLAGLLARQHSGRGGRIETSMLAAARWLNTPALALAYAGLAALDTLNGSLACYRLYQTADGRWLAVAALETHFWERMCAAIDRPDLIPLQYNRPAQRMLIETLAATFRQRSLAAWMDTFANLDACISPVLTPAEAGQEGGLSVTLAVETLPRD</sequence>
<dbReference type="InterPro" id="IPR050509">
    <property type="entry name" value="CoA-transferase_III"/>
</dbReference>
<accession>A0A2J6X6Z6</accession>
<dbReference type="InterPro" id="IPR044855">
    <property type="entry name" value="CoA-Trfase_III_dom3_sf"/>
</dbReference>
<dbReference type="Pfam" id="PF02515">
    <property type="entry name" value="CoA_transf_3"/>
    <property type="match status" value="1"/>
</dbReference>
<dbReference type="Gene3D" id="3.30.1540.10">
    <property type="entry name" value="formyl-coa transferase, domain 3"/>
    <property type="match status" value="1"/>
</dbReference>
<dbReference type="GO" id="GO:0003824">
    <property type="term" value="F:catalytic activity"/>
    <property type="evidence" value="ECO:0007669"/>
    <property type="project" value="InterPro"/>
</dbReference>
<evidence type="ECO:0000313" key="2">
    <source>
        <dbReference type="Proteomes" id="UP000243376"/>
    </source>
</evidence>
<reference evidence="1 2" key="1">
    <citation type="submission" date="2018-01" db="EMBL/GenBank/DDBJ databases">
        <title>Metagenomic assembled genomes from two thermal pools in the Uzon Caldera, Kamchatka, Russia.</title>
        <authorList>
            <person name="Wilkins L."/>
            <person name="Ettinger C."/>
        </authorList>
    </citation>
    <scope>NUCLEOTIDE SEQUENCE [LARGE SCALE GENOMIC DNA]</scope>
    <source>
        <strain evidence="1">ZAV-02</strain>
    </source>
</reference>
<evidence type="ECO:0000313" key="1">
    <source>
        <dbReference type="EMBL" id="PMP82690.1"/>
    </source>
</evidence>
<dbReference type="PANTHER" id="PTHR48228">
    <property type="entry name" value="SUCCINYL-COA--D-CITRAMALATE COA-TRANSFERASE"/>
    <property type="match status" value="1"/>
</dbReference>
<name>A0A2J6X6Z6_9CHLR</name>